<dbReference type="SUPFAM" id="SSF46785">
    <property type="entry name" value="Winged helix' DNA-binding domain"/>
    <property type="match status" value="2"/>
</dbReference>
<dbReference type="InterPro" id="IPR000525">
    <property type="entry name" value="Initiator_Rep_WH1"/>
</dbReference>
<dbReference type="AlphaFoldDB" id="A0AAW6TJK1"/>
<proteinExistence type="inferred from homology"/>
<comment type="similarity">
    <text evidence="1">Belongs to the initiator RepB protein family.</text>
</comment>
<sequence length="333" mass="38490">MGTEHNFYKKGANEVMIIKSNTLVEAGYDLTEAEQDLMTLAVNKLHRLKSGSRRVMISAQEFAAANRVNEVYAYRALKDTAKILGDRKLRFTLYIDKNIQAEHDTDKLTVIKPNHDNYTTLRSEYSWLQGVMYQDQQGFIILDFSDPLKFLIENTSKSYTRYDFIKTVEFTGSSSKRLYELISKWKDIGKVPPMTVEAWKDIFGVSDKYPKIAEFRRRVLDPAIEQINKQGDYHLTLESQRTGRSISHLELIIKQKRKTNKEEKADSKCIKLLTTSQAQTFAKKLANDSGFGSNFVRIGESSNDFLSRLIDELQRDKNRVSDYMPYLIKLGFK</sequence>
<accession>A0AAW6TJK1</accession>
<feature type="domain" description="Initiator Rep protein WH1" evidence="2">
    <location>
        <begin position="17"/>
        <end position="182"/>
    </location>
</feature>
<dbReference type="InterPro" id="IPR036390">
    <property type="entry name" value="WH_DNA-bd_sf"/>
</dbReference>
<dbReference type="Gene3D" id="1.10.10.10">
    <property type="entry name" value="Winged helix-like DNA-binding domain superfamily/Winged helix DNA-binding domain"/>
    <property type="match status" value="2"/>
</dbReference>
<evidence type="ECO:0000259" key="2">
    <source>
        <dbReference type="Pfam" id="PF01051"/>
    </source>
</evidence>
<dbReference type="Pfam" id="PF21205">
    <property type="entry name" value="Rep3_C"/>
    <property type="match status" value="1"/>
</dbReference>
<dbReference type="EMBL" id="SSCJ01000013">
    <property type="protein sequence ID" value="MDI4510840.1"/>
    <property type="molecule type" value="Genomic_DNA"/>
</dbReference>
<dbReference type="GO" id="GO:0003887">
    <property type="term" value="F:DNA-directed DNA polymerase activity"/>
    <property type="evidence" value="ECO:0007669"/>
    <property type="project" value="InterPro"/>
</dbReference>
<evidence type="ECO:0000256" key="1">
    <source>
        <dbReference type="ARBA" id="ARBA00038283"/>
    </source>
</evidence>
<evidence type="ECO:0000313" key="3">
    <source>
        <dbReference type="EMBL" id="MDI4510840.1"/>
    </source>
</evidence>
<protein>
    <submittedName>
        <fullName evidence="3">RepB family plasmid replication initiator protein</fullName>
    </submittedName>
</protein>
<dbReference type="InterPro" id="IPR036388">
    <property type="entry name" value="WH-like_DNA-bd_sf"/>
</dbReference>
<dbReference type="GO" id="GO:0006270">
    <property type="term" value="P:DNA replication initiation"/>
    <property type="evidence" value="ECO:0007669"/>
    <property type="project" value="InterPro"/>
</dbReference>
<organism evidence="3">
    <name type="scientific">Faucicola osloensis</name>
    <name type="common">Moraxella osloensis</name>
    <dbReference type="NCBI Taxonomy" id="34062"/>
    <lineage>
        <taxon>Bacteria</taxon>
        <taxon>Pseudomonadati</taxon>
        <taxon>Pseudomonadota</taxon>
        <taxon>Gammaproteobacteria</taxon>
        <taxon>Moraxellales</taxon>
        <taxon>Moraxellaceae</taxon>
        <taxon>Faucicola</taxon>
    </lineage>
</organism>
<reference evidence="3" key="1">
    <citation type="submission" date="2019-04" db="EMBL/GenBank/DDBJ databases">
        <title>Moraxella osloensis CCUG 73412, isolated from corneal scrapings as causative agent of keratitis.</title>
        <authorList>
            <person name="Connolly G."/>
            <person name="Jaen-Luchoro D."/>
            <person name="Pinyeiro-Iglesias B."/>
            <person name="Curry A."/>
            <person name="Knowles S."/>
            <person name="Moore E.R.B."/>
        </authorList>
    </citation>
    <scope>NUCLEOTIDE SEQUENCE</scope>
    <source>
        <strain evidence="3">CCUG 73412</strain>
    </source>
</reference>
<gene>
    <name evidence="3" type="ORF">E6P75_11610</name>
</gene>
<name>A0AAW6TJK1_FAUOS</name>
<comment type="caution">
    <text evidence="3">The sequence shown here is derived from an EMBL/GenBank/DDBJ whole genome shotgun (WGS) entry which is preliminary data.</text>
</comment>
<dbReference type="Pfam" id="PF01051">
    <property type="entry name" value="Rep3_N"/>
    <property type="match status" value="1"/>
</dbReference>